<comment type="cofactor">
    <cofactor evidence="2">
        <name>Zn(2+)</name>
        <dbReference type="ChEBI" id="CHEBI:29105"/>
    </cofactor>
</comment>
<dbReference type="CDD" id="cd07011">
    <property type="entry name" value="cupin_PMI_type_I_N"/>
    <property type="match status" value="1"/>
</dbReference>
<dbReference type="GO" id="GO:0004476">
    <property type="term" value="F:mannose-6-phosphate isomerase activity"/>
    <property type="evidence" value="ECO:0007669"/>
    <property type="project" value="UniProtKB-EC"/>
</dbReference>
<dbReference type="OrthoDB" id="9792649at2"/>
<dbReference type="EMBL" id="JGZE01000018">
    <property type="protein sequence ID" value="KFI75478.1"/>
    <property type="molecule type" value="Genomic_DNA"/>
</dbReference>
<dbReference type="PANTHER" id="PTHR10309:SF0">
    <property type="entry name" value="MANNOSE-6-PHOSPHATE ISOMERASE"/>
    <property type="match status" value="1"/>
</dbReference>
<comment type="similarity">
    <text evidence="3">Belongs to the mannose-6-phosphate isomerase type 1 family.</text>
</comment>
<evidence type="ECO:0000256" key="2">
    <source>
        <dbReference type="ARBA" id="ARBA00001947"/>
    </source>
</evidence>
<dbReference type="Pfam" id="PF20511">
    <property type="entry name" value="PMI_typeI_cat"/>
    <property type="match status" value="1"/>
</dbReference>
<keyword evidence="10" id="KW-1185">Reference proteome</keyword>
<dbReference type="STRING" id="1437603.GCA_000771525_00746"/>
<dbReference type="eggNOG" id="COG1482">
    <property type="taxonomic scope" value="Bacteria"/>
</dbReference>
<dbReference type="Proteomes" id="UP000029082">
    <property type="component" value="Unassembled WGS sequence"/>
</dbReference>
<dbReference type="InterPro" id="IPR001250">
    <property type="entry name" value="Man6P_Isoase-1"/>
</dbReference>
<sequence>MFVMHPVAKPYAWGSHTRLQTMFSTTPEAGLEGPLAEMWFSGHQQWPSSIDMTTGDRTPLTSLIQGDPGRLVGPRDSARFGPVLPYLLKVISARIPLSLQVHPVAFEARAGFNAENAAGIPSDDPKRSFRDAVEKCEMIVALEPFEAVVGFAPIPSMLRNLRLVDHPVARVMVDALSRRFSMRASGQEDFSEAEAMMPMSAAVWPESSRQVFRAFHAAVTAAPDSGLIDALIDAGGRAMLPHSRLSFAYAVAAARDFPDDPSVLSLLMLNPVSLDEGESVFIPAGTPHAYIHGTGVEIMTNSDNVLRAGMTVKHKDIGNLLHTLNCAPSAPIDPVAKNLVTLMMRDTVVYKPGVEAFMLAYGHVDERHGQWAMPERLIRRYGKLIRQIGVERTIPAEAGPRVLLCTEGRIRCSSPRDERVLRCGEAVFIPACEGAISVSAVGGDSTNNRVAQTDMRSFAGGEGVEGGVEVDGEPSSGSYVVASTQL</sequence>
<dbReference type="AlphaFoldDB" id="A0A087BWS8"/>
<dbReference type="Gene3D" id="2.60.120.10">
    <property type="entry name" value="Jelly Rolls"/>
    <property type="match status" value="2"/>
</dbReference>
<evidence type="ECO:0000256" key="6">
    <source>
        <dbReference type="ARBA" id="ARBA00022833"/>
    </source>
</evidence>
<gene>
    <name evidence="9" type="ORF">BMON_0901</name>
</gene>
<comment type="caution">
    <text evidence="9">The sequence shown here is derived from an EMBL/GenBank/DDBJ whole genome shotgun (WGS) entry which is preliminary data.</text>
</comment>
<feature type="domain" description="Phosphomannose isomerase type I catalytic" evidence="8">
    <location>
        <begin position="1"/>
        <end position="153"/>
    </location>
</feature>
<evidence type="ECO:0000313" key="9">
    <source>
        <dbReference type="EMBL" id="KFI75478.1"/>
    </source>
</evidence>
<dbReference type="GO" id="GO:0009298">
    <property type="term" value="P:GDP-mannose biosynthetic process"/>
    <property type="evidence" value="ECO:0007669"/>
    <property type="project" value="InterPro"/>
</dbReference>
<dbReference type="PANTHER" id="PTHR10309">
    <property type="entry name" value="MANNOSE-6-PHOSPHATE ISOMERASE"/>
    <property type="match status" value="1"/>
</dbReference>
<dbReference type="Gene3D" id="1.10.441.10">
    <property type="entry name" value="Phosphomannose Isomerase, domain 2"/>
    <property type="match status" value="1"/>
</dbReference>
<name>A0A087BWS8_9BIFI</name>
<dbReference type="PRINTS" id="PR00714">
    <property type="entry name" value="MAN6PISMRASE"/>
</dbReference>
<reference evidence="9 10" key="1">
    <citation type="submission" date="2014-03" db="EMBL/GenBank/DDBJ databases">
        <title>Genomics of Bifidobacteria.</title>
        <authorList>
            <person name="Ventura M."/>
            <person name="Milani C."/>
            <person name="Lugli G.A."/>
        </authorList>
    </citation>
    <scope>NUCLEOTIDE SEQUENCE [LARGE SCALE GENOMIC DNA]</scope>
    <source>
        <strain evidence="9 10">DSM 21395</strain>
    </source>
</reference>
<evidence type="ECO:0000259" key="8">
    <source>
        <dbReference type="Pfam" id="PF20511"/>
    </source>
</evidence>
<dbReference type="GeneID" id="93093984"/>
<evidence type="ECO:0000313" key="10">
    <source>
        <dbReference type="Proteomes" id="UP000029082"/>
    </source>
</evidence>
<dbReference type="InterPro" id="IPR016305">
    <property type="entry name" value="Mannose-6-P_Isomerase"/>
</dbReference>
<dbReference type="InterPro" id="IPR011051">
    <property type="entry name" value="RmlC_Cupin_sf"/>
</dbReference>
<protein>
    <recommendedName>
        <fullName evidence="4">mannose-6-phosphate isomerase</fullName>
        <ecNumber evidence="4">5.3.1.8</ecNumber>
    </recommendedName>
</protein>
<dbReference type="InterPro" id="IPR046457">
    <property type="entry name" value="PMI_typeI_cat"/>
</dbReference>
<dbReference type="GO" id="GO:0005975">
    <property type="term" value="P:carbohydrate metabolic process"/>
    <property type="evidence" value="ECO:0007669"/>
    <property type="project" value="InterPro"/>
</dbReference>
<dbReference type="EC" id="5.3.1.8" evidence="4"/>
<dbReference type="InterPro" id="IPR014710">
    <property type="entry name" value="RmlC-like_jellyroll"/>
</dbReference>
<accession>A0A087BWS8</accession>
<keyword evidence="6" id="KW-0862">Zinc</keyword>
<evidence type="ECO:0000256" key="1">
    <source>
        <dbReference type="ARBA" id="ARBA00000757"/>
    </source>
</evidence>
<evidence type="ECO:0000256" key="3">
    <source>
        <dbReference type="ARBA" id="ARBA00010772"/>
    </source>
</evidence>
<dbReference type="GO" id="GO:0005829">
    <property type="term" value="C:cytosol"/>
    <property type="evidence" value="ECO:0007669"/>
    <property type="project" value="TreeGrafter"/>
</dbReference>
<keyword evidence="5" id="KW-0479">Metal-binding</keyword>
<evidence type="ECO:0000256" key="4">
    <source>
        <dbReference type="ARBA" id="ARBA00011956"/>
    </source>
</evidence>
<dbReference type="RefSeq" id="WP_033511847.1">
    <property type="nucleotide sequence ID" value="NZ_JDUO01000002.1"/>
</dbReference>
<evidence type="ECO:0000256" key="5">
    <source>
        <dbReference type="ARBA" id="ARBA00022723"/>
    </source>
</evidence>
<dbReference type="SUPFAM" id="SSF51182">
    <property type="entry name" value="RmlC-like cupins"/>
    <property type="match status" value="1"/>
</dbReference>
<comment type="catalytic activity">
    <reaction evidence="1">
        <text>D-mannose 6-phosphate = D-fructose 6-phosphate</text>
        <dbReference type="Rhea" id="RHEA:12356"/>
        <dbReference type="ChEBI" id="CHEBI:58735"/>
        <dbReference type="ChEBI" id="CHEBI:61527"/>
        <dbReference type="EC" id="5.3.1.8"/>
    </reaction>
</comment>
<proteinExistence type="inferred from homology"/>
<dbReference type="GO" id="GO:0008270">
    <property type="term" value="F:zinc ion binding"/>
    <property type="evidence" value="ECO:0007669"/>
    <property type="project" value="InterPro"/>
</dbReference>
<evidence type="ECO:0000256" key="7">
    <source>
        <dbReference type="ARBA" id="ARBA00023235"/>
    </source>
</evidence>
<dbReference type="NCBIfam" id="TIGR00218">
    <property type="entry name" value="manA"/>
    <property type="match status" value="1"/>
</dbReference>
<keyword evidence="7 9" id="KW-0413">Isomerase</keyword>
<organism evidence="9 10">
    <name type="scientific">Bifidobacterium mongoliense DSM 21395</name>
    <dbReference type="NCBI Taxonomy" id="1437603"/>
    <lineage>
        <taxon>Bacteria</taxon>
        <taxon>Bacillati</taxon>
        <taxon>Actinomycetota</taxon>
        <taxon>Actinomycetes</taxon>
        <taxon>Bifidobacteriales</taxon>
        <taxon>Bifidobacteriaceae</taxon>
        <taxon>Bifidobacterium</taxon>
    </lineage>
</organism>